<dbReference type="InterPro" id="IPR032466">
    <property type="entry name" value="Metal_Hydrolase"/>
</dbReference>
<comment type="caution">
    <text evidence="8">The sequence shown here is derived from an EMBL/GenBank/DDBJ whole genome shotgun (WGS) entry which is preliminary data.</text>
</comment>
<keyword evidence="9" id="KW-1185">Reference proteome</keyword>
<dbReference type="NCBIfam" id="TIGR01430">
    <property type="entry name" value="aden_deam"/>
    <property type="match status" value="1"/>
</dbReference>
<reference evidence="8 9" key="1">
    <citation type="submission" date="2018-09" db="EMBL/GenBank/DDBJ databases">
        <title>Cohnella cavernae sp. nov., isolated from a karst cave.</title>
        <authorList>
            <person name="Zhu H."/>
        </authorList>
    </citation>
    <scope>NUCLEOTIDE SEQUENCE [LARGE SCALE GENOMIC DNA]</scope>
    <source>
        <strain evidence="8 9">K2E09-144</strain>
    </source>
</reference>
<dbReference type="OrthoDB" id="9779574at2"/>
<proteinExistence type="inferred from homology"/>
<protein>
    <recommendedName>
        <fullName evidence="3">adenosine deaminase</fullName>
        <ecNumber evidence="3">3.5.4.4</ecNumber>
    </recommendedName>
</protein>
<dbReference type="AlphaFoldDB" id="A0A398CC95"/>
<dbReference type="Pfam" id="PF00962">
    <property type="entry name" value="A_deaminase"/>
    <property type="match status" value="1"/>
</dbReference>
<dbReference type="PANTHER" id="PTHR11409:SF43">
    <property type="entry name" value="ADENOSINE DEAMINASE"/>
    <property type="match status" value="1"/>
</dbReference>
<dbReference type="GO" id="GO:0043103">
    <property type="term" value="P:hypoxanthine salvage"/>
    <property type="evidence" value="ECO:0007669"/>
    <property type="project" value="TreeGrafter"/>
</dbReference>
<evidence type="ECO:0000256" key="2">
    <source>
        <dbReference type="ARBA" id="ARBA00006676"/>
    </source>
</evidence>
<dbReference type="Proteomes" id="UP000266340">
    <property type="component" value="Unassembled WGS sequence"/>
</dbReference>
<dbReference type="GO" id="GO:0004000">
    <property type="term" value="F:adenosine deaminase activity"/>
    <property type="evidence" value="ECO:0007669"/>
    <property type="project" value="TreeGrafter"/>
</dbReference>
<sequence length="340" mass="37974">MVRDDSLRFLPKVDLHLHLDGCVSPDTLAELAAQENVPLPAKDRAGLLPYMQVKDDCVSLKDYLTKFDFVLPLLQTGEALERVAYETVEQAARQRTMYLEVRFAPQLHRLRGMSAEETIGHVIGGLRRGEKDFGVKSRVIAICMRHHPERLNLEVIEAASAYLGKGLGAVDLAGDEASFPAHRFRSVFTLANRKSIPVTIHAGEAAGPANIREAVNRLGAARIGHGVRLREDPDLRSAIRNSRIPLELCPTSNLQTKAVSRWDDYPIRDYFEDGILVTVNTDNPTVSGTDMTTEYRILRERFGFTLRELGQLTLNGVEAAFLEPNEKKLLKKEIEQALPL</sequence>
<evidence type="ECO:0000313" key="9">
    <source>
        <dbReference type="Proteomes" id="UP000266340"/>
    </source>
</evidence>
<dbReference type="GO" id="GO:0006154">
    <property type="term" value="P:adenosine catabolic process"/>
    <property type="evidence" value="ECO:0007669"/>
    <property type="project" value="TreeGrafter"/>
</dbReference>
<evidence type="ECO:0000256" key="5">
    <source>
        <dbReference type="ARBA" id="ARBA00022801"/>
    </source>
</evidence>
<feature type="domain" description="Adenosine deaminase" evidence="7">
    <location>
        <begin position="11"/>
        <end position="336"/>
    </location>
</feature>
<dbReference type="EC" id="3.5.4.4" evidence="3"/>
<evidence type="ECO:0000256" key="4">
    <source>
        <dbReference type="ARBA" id="ARBA00022723"/>
    </source>
</evidence>
<evidence type="ECO:0000259" key="7">
    <source>
        <dbReference type="Pfam" id="PF00962"/>
    </source>
</evidence>
<dbReference type="RefSeq" id="WP_119152181.1">
    <property type="nucleotide sequence ID" value="NZ_JBHSOV010000011.1"/>
</dbReference>
<evidence type="ECO:0000256" key="1">
    <source>
        <dbReference type="ARBA" id="ARBA00001947"/>
    </source>
</evidence>
<accession>A0A398CC95</accession>
<keyword evidence="4" id="KW-0479">Metal-binding</keyword>
<dbReference type="GO" id="GO:0005829">
    <property type="term" value="C:cytosol"/>
    <property type="evidence" value="ECO:0007669"/>
    <property type="project" value="TreeGrafter"/>
</dbReference>
<dbReference type="GO" id="GO:0046103">
    <property type="term" value="P:inosine biosynthetic process"/>
    <property type="evidence" value="ECO:0007669"/>
    <property type="project" value="TreeGrafter"/>
</dbReference>
<keyword evidence="5 8" id="KW-0378">Hydrolase</keyword>
<dbReference type="InterPro" id="IPR001365">
    <property type="entry name" value="A_deaminase_dom"/>
</dbReference>
<organism evidence="8 9">
    <name type="scientific">Cohnella faecalis</name>
    <dbReference type="NCBI Taxonomy" id="2315694"/>
    <lineage>
        <taxon>Bacteria</taxon>
        <taxon>Bacillati</taxon>
        <taxon>Bacillota</taxon>
        <taxon>Bacilli</taxon>
        <taxon>Bacillales</taxon>
        <taxon>Paenibacillaceae</taxon>
        <taxon>Cohnella</taxon>
    </lineage>
</organism>
<dbReference type="InterPro" id="IPR006330">
    <property type="entry name" value="Ado/ade_deaminase"/>
</dbReference>
<keyword evidence="6" id="KW-0862">Zinc</keyword>
<dbReference type="GO" id="GO:0046872">
    <property type="term" value="F:metal ion binding"/>
    <property type="evidence" value="ECO:0007669"/>
    <property type="project" value="UniProtKB-KW"/>
</dbReference>
<evidence type="ECO:0000256" key="6">
    <source>
        <dbReference type="ARBA" id="ARBA00022833"/>
    </source>
</evidence>
<dbReference type="SUPFAM" id="SSF51556">
    <property type="entry name" value="Metallo-dependent hydrolases"/>
    <property type="match status" value="1"/>
</dbReference>
<evidence type="ECO:0000313" key="8">
    <source>
        <dbReference type="EMBL" id="RIE00786.1"/>
    </source>
</evidence>
<gene>
    <name evidence="8" type="primary">add</name>
    <name evidence="8" type="ORF">D3H35_26720</name>
</gene>
<comment type="similarity">
    <text evidence="2">Belongs to the metallo-dependent hydrolases superfamily. Adenosine and AMP deaminases family.</text>
</comment>
<evidence type="ECO:0000256" key="3">
    <source>
        <dbReference type="ARBA" id="ARBA00012784"/>
    </source>
</evidence>
<dbReference type="CDD" id="cd01320">
    <property type="entry name" value="ADA"/>
    <property type="match status" value="1"/>
</dbReference>
<dbReference type="Gene3D" id="3.20.20.140">
    <property type="entry name" value="Metal-dependent hydrolases"/>
    <property type="match status" value="1"/>
</dbReference>
<comment type="cofactor">
    <cofactor evidence="1">
        <name>Zn(2+)</name>
        <dbReference type="ChEBI" id="CHEBI:29105"/>
    </cofactor>
</comment>
<name>A0A398CC95_9BACL</name>
<dbReference type="EMBL" id="QXJM01000048">
    <property type="protein sequence ID" value="RIE00786.1"/>
    <property type="molecule type" value="Genomic_DNA"/>
</dbReference>
<dbReference type="PANTHER" id="PTHR11409">
    <property type="entry name" value="ADENOSINE DEAMINASE"/>
    <property type="match status" value="1"/>
</dbReference>